<reference evidence="1" key="1">
    <citation type="journal article" date="2021" name="Nat. Commun.">
        <title>Genetic determinants of endophytism in the Arabidopsis root mycobiome.</title>
        <authorList>
            <person name="Mesny F."/>
            <person name="Miyauchi S."/>
            <person name="Thiergart T."/>
            <person name="Pickel B."/>
            <person name="Atanasova L."/>
            <person name="Karlsson M."/>
            <person name="Huettel B."/>
            <person name="Barry K.W."/>
            <person name="Haridas S."/>
            <person name="Chen C."/>
            <person name="Bauer D."/>
            <person name="Andreopoulos W."/>
            <person name="Pangilinan J."/>
            <person name="LaButti K."/>
            <person name="Riley R."/>
            <person name="Lipzen A."/>
            <person name="Clum A."/>
            <person name="Drula E."/>
            <person name="Henrissat B."/>
            <person name="Kohler A."/>
            <person name="Grigoriev I.V."/>
            <person name="Martin F.M."/>
            <person name="Hacquard S."/>
        </authorList>
    </citation>
    <scope>NUCLEOTIDE SEQUENCE</scope>
    <source>
        <strain evidence="1">MPI-CAGE-AT-0016</strain>
    </source>
</reference>
<evidence type="ECO:0000313" key="2">
    <source>
        <dbReference type="Proteomes" id="UP000813385"/>
    </source>
</evidence>
<comment type="caution">
    <text evidence="1">The sequence shown here is derived from an EMBL/GenBank/DDBJ whole genome shotgun (WGS) entry which is preliminary data.</text>
</comment>
<gene>
    <name evidence="1" type="ORF">B0T11DRAFT_300741</name>
</gene>
<proteinExistence type="predicted"/>
<keyword evidence="2" id="KW-1185">Reference proteome</keyword>
<name>A0A8K0T854_9PEZI</name>
<dbReference type="InterPro" id="IPR011333">
    <property type="entry name" value="SKP1/BTB/POZ_sf"/>
</dbReference>
<dbReference type="SUPFAM" id="SSF54695">
    <property type="entry name" value="POZ domain"/>
    <property type="match status" value="1"/>
</dbReference>
<accession>A0A8K0T854</accession>
<dbReference type="AlphaFoldDB" id="A0A8K0T854"/>
<organism evidence="1 2">
    <name type="scientific">Plectosphaerella cucumerina</name>
    <dbReference type="NCBI Taxonomy" id="40658"/>
    <lineage>
        <taxon>Eukaryota</taxon>
        <taxon>Fungi</taxon>
        <taxon>Dikarya</taxon>
        <taxon>Ascomycota</taxon>
        <taxon>Pezizomycotina</taxon>
        <taxon>Sordariomycetes</taxon>
        <taxon>Hypocreomycetidae</taxon>
        <taxon>Glomerellales</taxon>
        <taxon>Plectosphaerellaceae</taxon>
        <taxon>Plectosphaerella</taxon>
    </lineage>
</organism>
<evidence type="ECO:0008006" key="3">
    <source>
        <dbReference type="Google" id="ProtNLM"/>
    </source>
</evidence>
<evidence type="ECO:0000313" key="1">
    <source>
        <dbReference type="EMBL" id="KAH7353625.1"/>
    </source>
</evidence>
<dbReference type="EMBL" id="JAGPXD010000005">
    <property type="protein sequence ID" value="KAH7353625.1"/>
    <property type="molecule type" value="Genomic_DNA"/>
</dbReference>
<dbReference type="OrthoDB" id="9997739at2759"/>
<sequence length="252" mass="29779">MKSMDRLPPDIRCTLKQKARKPRLVTFLVGQEGQRYVLKESTCVKISRYFYTILTNNGTIESQTRTIVWDDIDVQTFRHFLKFVQFGDEWFRPINLNFTSPGTFPWDKDDYIMSMAKVIVLADRYDVKGLADHCITEVKKSCFNFFIYSRLKTVEDSLEVIHYLWKNTMPNHEIQKILSRLLLTFESRIDETISMPEWYDERPTSTEAERQRKEKIWVITEAYKDIMASIDGQGSYEIADYLQNLHIAAVEQ</sequence>
<protein>
    <recommendedName>
        <fullName evidence="3">BTB domain-containing protein</fullName>
    </recommendedName>
</protein>
<dbReference type="Gene3D" id="3.30.710.10">
    <property type="entry name" value="Potassium Channel Kv1.1, Chain A"/>
    <property type="match status" value="1"/>
</dbReference>
<dbReference type="Proteomes" id="UP000813385">
    <property type="component" value="Unassembled WGS sequence"/>
</dbReference>